<protein>
    <recommendedName>
        <fullName evidence="1">DUF4817 domain-containing protein</fullName>
    </recommendedName>
</protein>
<reference evidence="2 3" key="1">
    <citation type="submission" date="2023-02" db="EMBL/GenBank/DDBJ databases">
        <title>LHISI_Scaffold_Assembly.</title>
        <authorList>
            <person name="Stuart O.P."/>
            <person name="Cleave R."/>
            <person name="Magrath M.J.L."/>
            <person name="Mikheyev A.S."/>
        </authorList>
    </citation>
    <scope>NUCLEOTIDE SEQUENCE [LARGE SCALE GENOMIC DNA]</scope>
    <source>
        <strain evidence="2">Daus_M_001</strain>
        <tissue evidence="2">Leg muscle</tissue>
    </source>
</reference>
<dbReference type="EMBL" id="JARBHB010000010">
    <property type="protein sequence ID" value="KAJ8873431.1"/>
    <property type="molecule type" value="Genomic_DNA"/>
</dbReference>
<evidence type="ECO:0000259" key="1">
    <source>
        <dbReference type="Pfam" id="PF16087"/>
    </source>
</evidence>
<organism evidence="2 3">
    <name type="scientific">Dryococelus australis</name>
    <dbReference type="NCBI Taxonomy" id="614101"/>
    <lineage>
        <taxon>Eukaryota</taxon>
        <taxon>Metazoa</taxon>
        <taxon>Ecdysozoa</taxon>
        <taxon>Arthropoda</taxon>
        <taxon>Hexapoda</taxon>
        <taxon>Insecta</taxon>
        <taxon>Pterygota</taxon>
        <taxon>Neoptera</taxon>
        <taxon>Polyneoptera</taxon>
        <taxon>Phasmatodea</taxon>
        <taxon>Verophasmatodea</taxon>
        <taxon>Anareolatae</taxon>
        <taxon>Phasmatidae</taxon>
        <taxon>Eurycanthinae</taxon>
        <taxon>Dryococelus</taxon>
    </lineage>
</organism>
<dbReference type="Proteomes" id="UP001159363">
    <property type="component" value="Chromosome 9"/>
</dbReference>
<gene>
    <name evidence="2" type="ORF">PR048_024248</name>
</gene>
<keyword evidence="3" id="KW-1185">Reference proteome</keyword>
<comment type="caution">
    <text evidence="2">The sequence shown here is derived from an EMBL/GenBank/DDBJ whole genome shotgun (WGS) entry which is preliminary data.</text>
</comment>
<dbReference type="Pfam" id="PF16087">
    <property type="entry name" value="DUF4817"/>
    <property type="match status" value="1"/>
</dbReference>
<sequence>MSLLEVDDLLATDNILTCSIGLMPGNRAGQNTRRISSLNNTRCTMNCGRIRRHDEKFRARSIPGKTRVRTKDISKCYWKRENVIGARTRRRAEFDSTPSRETMTRLRDKFEKDGTLCDVKKGRCGRKRTATYEGSAWEAVDEEVSRRNAAIFVSVRNCEEHRIRHKATTIGYHETGRGGVVVRLLASPLGETGSIPGEVAPGPSYAGVVQDYATSRRFSLGLPFPPPSHSDTAPCSHHPTLIGSQDLDVNCSPEYTHGRVILPRRLASNSLPLPARPVIRDMYGVAHLPGTPPRLARRCGRRPRALRIDQSARLVLPCERSVKHLRYLERSHCRQVALVHDWRSPEHYHYVVEFIDIIYPPDLPQLKFILKFGSP</sequence>
<evidence type="ECO:0000313" key="3">
    <source>
        <dbReference type="Proteomes" id="UP001159363"/>
    </source>
</evidence>
<evidence type="ECO:0000313" key="2">
    <source>
        <dbReference type="EMBL" id="KAJ8873431.1"/>
    </source>
</evidence>
<feature type="domain" description="DUF4817" evidence="1">
    <location>
        <begin position="73"/>
        <end position="116"/>
    </location>
</feature>
<dbReference type="InterPro" id="IPR032135">
    <property type="entry name" value="DUF4817"/>
</dbReference>
<proteinExistence type="predicted"/>
<accession>A0ABQ9GN17</accession>
<name>A0ABQ9GN17_9NEOP</name>